<dbReference type="EMBL" id="UINC01031994">
    <property type="protein sequence ID" value="SVB18932.1"/>
    <property type="molecule type" value="Genomic_DNA"/>
</dbReference>
<organism evidence="2">
    <name type="scientific">marine metagenome</name>
    <dbReference type="NCBI Taxonomy" id="408172"/>
    <lineage>
        <taxon>unclassified sequences</taxon>
        <taxon>metagenomes</taxon>
        <taxon>ecological metagenomes</taxon>
    </lineage>
</organism>
<evidence type="ECO:0000313" key="2">
    <source>
        <dbReference type="EMBL" id="SVB18932.1"/>
    </source>
</evidence>
<sequence length="70" mass="7317">MKKLIYILLISCFSLTIISCGEKDENSSSSSSSDTTAATTDNTTLSAPSDVTATLGYYQVALDWTAVSGA</sequence>
<feature type="region of interest" description="Disordered" evidence="1">
    <location>
        <begin position="22"/>
        <end position="48"/>
    </location>
</feature>
<reference evidence="2" key="1">
    <citation type="submission" date="2018-05" db="EMBL/GenBank/DDBJ databases">
        <authorList>
            <person name="Lanie J.A."/>
            <person name="Ng W.-L."/>
            <person name="Kazmierczak K.M."/>
            <person name="Andrzejewski T.M."/>
            <person name="Davidsen T.M."/>
            <person name="Wayne K.J."/>
            <person name="Tettelin H."/>
            <person name="Glass J.I."/>
            <person name="Rusch D."/>
            <person name="Podicherti R."/>
            <person name="Tsui H.-C.T."/>
            <person name="Winkler M.E."/>
        </authorList>
    </citation>
    <scope>NUCLEOTIDE SEQUENCE</scope>
</reference>
<feature type="non-terminal residue" evidence="2">
    <location>
        <position position="70"/>
    </location>
</feature>
<protein>
    <submittedName>
        <fullName evidence="2">Uncharacterized protein</fullName>
    </submittedName>
</protein>
<proteinExistence type="predicted"/>
<gene>
    <name evidence="2" type="ORF">METZ01_LOCUS171786</name>
</gene>
<dbReference type="PROSITE" id="PS51257">
    <property type="entry name" value="PROKAR_LIPOPROTEIN"/>
    <property type="match status" value="1"/>
</dbReference>
<evidence type="ECO:0000256" key="1">
    <source>
        <dbReference type="SAM" id="MobiDB-lite"/>
    </source>
</evidence>
<feature type="compositionally biased region" description="Low complexity" evidence="1">
    <location>
        <begin position="27"/>
        <end position="44"/>
    </location>
</feature>
<accession>A0A382BZH3</accession>
<name>A0A382BZH3_9ZZZZ</name>
<dbReference type="AlphaFoldDB" id="A0A382BZH3"/>